<organism evidence="3 4">
    <name type="scientific">Strongyloides venezuelensis</name>
    <name type="common">Threadworm</name>
    <dbReference type="NCBI Taxonomy" id="75913"/>
    <lineage>
        <taxon>Eukaryota</taxon>
        <taxon>Metazoa</taxon>
        <taxon>Ecdysozoa</taxon>
        <taxon>Nematoda</taxon>
        <taxon>Chromadorea</taxon>
        <taxon>Rhabditida</taxon>
        <taxon>Tylenchina</taxon>
        <taxon>Panagrolaimomorpha</taxon>
        <taxon>Strongyloidoidea</taxon>
        <taxon>Strongyloididae</taxon>
        <taxon>Strongyloides</taxon>
    </lineage>
</organism>
<evidence type="ECO:0000256" key="1">
    <source>
        <dbReference type="SAM" id="MobiDB-lite"/>
    </source>
</evidence>
<accession>A0A0K0FYC8</accession>
<dbReference type="WBParaSite" id="SVE_1745400.1">
    <property type="protein sequence ID" value="SVE_1745400.1"/>
    <property type="gene ID" value="SVE_1745400"/>
</dbReference>
<dbReference type="Proteomes" id="UP000035680">
    <property type="component" value="Unassembled WGS sequence"/>
</dbReference>
<keyword evidence="2" id="KW-0732">Signal</keyword>
<protein>
    <submittedName>
        <fullName evidence="4">Fam-b protein</fullName>
    </submittedName>
</protein>
<sequence>MYYINEYFLVFFSCLYLFACCGKNSIEHDGCKKRGNDYIYDNNYTKCEVSKKESMPTKMTEKHKSYRNINSKKSSKKEIYKNSDSNNAKLKPCSSLEPKKKILKKECVKIQKQARSLNPKKINYSVSKSKKIISKSSNTSSSFEILVPTKEKTRLPNLPAKVIKIIEKFKPPNVISHFKTQQLTKEPRLVHALDRIEIYLNRIRSY</sequence>
<feature type="chain" id="PRO_5005330563" evidence="2">
    <location>
        <begin position="22"/>
        <end position="206"/>
    </location>
</feature>
<dbReference type="AlphaFoldDB" id="A0A0K0FYC8"/>
<proteinExistence type="predicted"/>
<keyword evidence="3" id="KW-1185">Reference proteome</keyword>
<evidence type="ECO:0000313" key="4">
    <source>
        <dbReference type="WBParaSite" id="SVE_1745400.1"/>
    </source>
</evidence>
<reference evidence="4" key="2">
    <citation type="submission" date="2015-08" db="UniProtKB">
        <authorList>
            <consortium name="WormBaseParasite"/>
        </authorList>
    </citation>
    <scope>IDENTIFICATION</scope>
</reference>
<name>A0A0K0FYC8_STRVS</name>
<feature type="signal peptide" evidence="2">
    <location>
        <begin position="1"/>
        <end position="21"/>
    </location>
</feature>
<feature type="region of interest" description="Disordered" evidence="1">
    <location>
        <begin position="58"/>
        <end position="86"/>
    </location>
</feature>
<evidence type="ECO:0000313" key="3">
    <source>
        <dbReference type="Proteomes" id="UP000035680"/>
    </source>
</evidence>
<evidence type="ECO:0000256" key="2">
    <source>
        <dbReference type="SAM" id="SignalP"/>
    </source>
</evidence>
<reference evidence="3" key="1">
    <citation type="submission" date="2014-07" db="EMBL/GenBank/DDBJ databases">
        <authorList>
            <person name="Martin A.A"/>
            <person name="De Silva N."/>
        </authorList>
    </citation>
    <scope>NUCLEOTIDE SEQUENCE</scope>
</reference>